<dbReference type="PANTHER" id="PTHR33383">
    <property type="entry name" value="MEMBRANE PROTEIN INSERTION EFFICIENCY FACTOR-RELATED"/>
    <property type="match status" value="1"/>
</dbReference>
<comment type="similarity">
    <text evidence="1">Belongs to the UPF0161 family.</text>
</comment>
<dbReference type="PANTHER" id="PTHR33383:SF1">
    <property type="entry name" value="MEMBRANE PROTEIN INSERTION EFFICIENCY FACTOR-RELATED"/>
    <property type="match status" value="1"/>
</dbReference>
<evidence type="ECO:0000256" key="2">
    <source>
        <dbReference type="SAM" id="MobiDB-lite"/>
    </source>
</evidence>
<protein>
    <recommendedName>
        <fullName evidence="1">Putative membrane protein insertion efficiency factor</fullName>
    </recommendedName>
</protein>
<comment type="subcellular location">
    <subcellularLocation>
        <location evidence="1">Cell membrane</location>
        <topology evidence="1">Peripheral membrane protein</topology>
        <orientation evidence="1">Cytoplasmic side</orientation>
    </subcellularLocation>
</comment>
<dbReference type="InterPro" id="IPR002696">
    <property type="entry name" value="Membr_insert_effic_factor_YidD"/>
</dbReference>
<keyword evidence="1" id="KW-1003">Cell membrane</keyword>
<gene>
    <name evidence="3" type="ORF">DT594_12095</name>
</gene>
<comment type="caution">
    <text evidence="3">The sequence shown here is derived from an EMBL/GenBank/DDBJ whole genome shotgun (WGS) entry which is preliminary data.</text>
</comment>
<comment type="function">
    <text evidence="1">Could be involved in insertion of integral membrane proteins into the membrane.</text>
</comment>
<dbReference type="NCBIfam" id="TIGR00278">
    <property type="entry name" value="membrane protein insertion efficiency factor YidD"/>
    <property type="match status" value="1"/>
</dbReference>
<feature type="compositionally biased region" description="Polar residues" evidence="2">
    <location>
        <begin position="102"/>
        <end position="112"/>
    </location>
</feature>
<feature type="region of interest" description="Disordered" evidence="2">
    <location>
        <begin position="91"/>
        <end position="112"/>
    </location>
</feature>
<accession>A0A7V7KX24</accession>
<dbReference type="HAMAP" id="MF_00386">
    <property type="entry name" value="UPF0161_YidD"/>
    <property type="match status" value="1"/>
</dbReference>
<sequence>MSCSKACGAGYPGQRTSRHVHAIPDPRHPMRNLALGVIKVYRYAISPLMASHCRFYPSCSCYAQEAIEQHGFIQGSLLGAKRLSRCHPWNPGGYDPVPPASATPSSQMTNKP</sequence>
<keyword evidence="1" id="KW-0472">Membrane</keyword>
<reference evidence="3 4" key="1">
    <citation type="submission" date="2018-07" db="EMBL/GenBank/DDBJ databases">
        <title>Pseudomonas laoshanensis sp. nov., isolated from soil.</title>
        <authorList>
            <person name="Sun J."/>
            <person name="Yu L."/>
            <person name="Wang M."/>
            <person name="Zhang C."/>
        </authorList>
    </citation>
    <scope>NUCLEOTIDE SEQUENCE [LARGE SCALE GENOMIC DNA]</scope>
    <source>
        <strain evidence="3 4">Y22</strain>
    </source>
</reference>
<evidence type="ECO:0000256" key="1">
    <source>
        <dbReference type="HAMAP-Rule" id="MF_00386"/>
    </source>
</evidence>
<proteinExistence type="inferred from homology"/>
<evidence type="ECO:0000313" key="4">
    <source>
        <dbReference type="Proteomes" id="UP000463138"/>
    </source>
</evidence>
<keyword evidence="4" id="KW-1185">Reference proteome</keyword>
<evidence type="ECO:0000313" key="3">
    <source>
        <dbReference type="EMBL" id="KAA0694050.1"/>
    </source>
</evidence>
<name>A0A7V7KX24_9GAMM</name>
<dbReference type="OrthoDB" id="9801753at2"/>
<dbReference type="EMBL" id="QOVF01000003">
    <property type="protein sequence ID" value="KAA0694050.1"/>
    <property type="molecule type" value="Genomic_DNA"/>
</dbReference>
<dbReference type="Pfam" id="PF01809">
    <property type="entry name" value="YidD"/>
    <property type="match status" value="1"/>
</dbReference>
<dbReference type="SMART" id="SM01234">
    <property type="entry name" value="Haemolytic"/>
    <property type="match status" value="1"/>
</dbReference>
<dbReference type="GO" id="GO:0005886">
    <property type="term" value="C:plasma membrane"/>
    <property type="evidence" value="ECO:0007669"/>
    <property type="project" value="UniProtKB-SubCell"/>
</dbReference>
<dbReference type="Proteomes" id="UP000463138">
    <property type="component" value="Unassembled WGS sequence"/>
</dbReference>
<organism evidence="3 4">
    <name type="scientific">Halopseudomonas laoshanensis</name>
    <dbReference type="NCBI Taxonomy" id="2268758"/>
    <lineage>
        <taxon>Bacteria</taxon>
        <taxon>Pseudomonadati</taxon>
        <taxon>Pseudomonadota</taxon>
        <taxon>Gammaproteobacteria</taxon>
        <taxon>Pseudomonadales</taxon>
        <taxon>Pseudomonadaceae</taxon>
        <taxon>Halopseudomonas</taxon>
    </lineage>
</organism>
<dbReference type="AlphaFoldDB" id="A0A7V7KX24"/>